<dbReference type="SUPFAM" id="SSF51735">
    <property type="entry name" value="NAD(P)-binding Rossmann-fold domains"/>
    <property type="match status" value="1"/>
</dbReference>
<organism evidence="2 3">
    <name type="scientific">Leptospira interrogans str. 2006001854</name>
    <dbReference type="NCBI Taxonomy" id="1001590"/>
    <lineage>
        <taxon>Bacteria</taxon>
        <taxon>Pseudomonadati</taxon>
        <taxon>Spirochaetota</taxon>
        <taxon>Spirochaetia</taxon>
        <taxon>Leptospirales</taxon>
        <taxon>Leptospiraceae</taxon>
        <taxon>Leptospira</taxon>
    </lineage>
</organism>
<comment type="caution">
    <text evidence="2">The sequence shown here is derived from an EMBL/GenBank/DDBJ whole genome shotgun (WGS) entry which is preliminary data.</text>
</comment>
<reference evidence="2 3" key="1">
    <citation type="submission" date="2013-01" db="EMBL/GenBank/DDBJ databases">
        <authorList>
            <person name="Harkins D.M."/>
            <person name="Durkin A.S."/>
            <person name="Brinkac L.M."/>
            <person name="Haft D.H."/>
            <person name="Selengut J.D."/>
            <person name="Sanka R."/>
            <person name="DePew J."/>
            <person name="Purushe J."/>
            <person name="Hospenthal D.R."/>
            <person name="Murray C.K."/>
            <person name="Pimentel G."/>
            <person name="Wasfy M."/>
            <person name="Parker T."/>
            <person name="Miller R.S."/>
            <person name="Vinetz J.M."/>
            <person name="Sutton G.G."/>
            <person name="Nierman W.C."/>
            <person name="Fouts D.E."/>
        </authorList>
    </citation>
    <scope>NUCLEOTIDE SEQUENCE [LARGE SCALE GENOMIC DNA]</scope>
    <source>
        <strain evidence="2 3">2006001854</strain>
    </source>
</reference>
<dbReference type="AlphaFoldDB" id="M6GI68"/>
<sequence length="60" mass="6966">MKLLQDSNRHELRVIEDQLGRPTWAGRLADFIIFLIYGILKGESYPEILHFSNSGVASWY</sequence>
<dbReference type="Gene3D" id="3.40.50.720">
    <property type="entry name" value="NAD(P)-binding Rossmann-like Domain"/>
    <property type="match status" value="1"/>
</dbReference>
<feature type="domain" description="RmlD-like substrate binding" evidence="1">
    <location>
        <begin position="7"/>
        <end position="60"/>
    </location>
</feature>
<gene>
    <name evidence="2" type="ORF">LEP1GSC037_0104</name>
</gene>
<dbReference type="InterPro" id="IPR029903">
    <property type="entry name" value="RmlD-like-bd"/>
</dbReference>
<name>M6GI68_LEPIR</name>
<evidence type="ECO:0000259" key="1">
    <source>
        <dbReference type="Pfam" id="PF04321"/>
    </source>
</evidence>
<proteinExistence type="predicted"/>
<evidence type="ECO:0000313" key="2">
    <source>
        <dbReference type="EMBL" id="EMM84435.1"/>
    </source>
</evidence>
<dbReference type="Pfam" id="PF04321">
    <property type="entry name" value="RmlD_sub_bind"/>
    <property type="match status" value="1"/>
</dbReference>
<protein>
    <submittedName>
        <fullName evidence="2">Spore coat polysaccharide biosynthesis protein SpsK domain protein</fullName>
    </submittedName>
</protein>
<feature type="non-terminal residue" evidence="2">
    <location>
        <position position="60"/>
    </location>
</feature>
<dbReference type="Gene3D" id="3.90.25.10">
    <property type="entry name" value="UDP-galactose 4-epimerase, domain 1"/>
    <property type="match status" value="1"/>
</dbReference>
<accession>M6GI68</accession>
<dbReference type="Proteomes" id="UP000012128">
    <property type="component" value="Unassembled WGS sequence"/>
</dbReference>
<evidence type="ECO:0000313" key="3">
    <source>
        <dbReference type="Proteomes" id="UP000012128"/>
    </source>
</evidence>
<dbReference type="EMBL" id="AFLW02000012">
    <property type="protein sequence ID" value="EMM84435.1"/>
    <property type="molecule type" value="Genomic_DNA"/>
</dbReference>
<dbReference type="InterPro" id="IPR036291">
    <property type="entry name" value="NAD(P)-bd_dom_sf"/>
</dbReference>